<keyword evidence="4" id="KW-1185">Reference proteome</keyword>
<dbReference type="Gene3D" id="3.90.850.10">
    <property type="entry name" value="Fumarylacetoacetase-like, C-terminal domain"/>
    <property type="match status" value="1"/>
</dbReference>
<sequence length="253" mass="28356">MNHQEIAEILDQAASHARPILQLADNHQIDIEAAYQIQNYCIQKRLERGEYITGYKLGFTNRAKMKEMEVHDLIWGVLTNSMEILNNEKVDTTRWIQPRAETEIAFRISKDIEESVGLKHITNYIDKMAPAIEIVDSRYENFNFSLEDVIADNCSASAYVLGDWINVNEDISNLPIQLKIGNKTLAEGNTNSVLSNPLQSVVELSRLASKAGVTIKKGQIVLTGAATPAIQFYANQTINTQVEKLGSVSFETK</sequence>
<dbReference type="PANTHER" id="PTHR30143:SF0">
    <property type="entry name" value="2-KETO-4-PENTENOATE HYDRATASE"/>
    <property type="match status" value="1"/>
</dbReference>
<organism evidence="3 4">
    <name type="scientific">Mesonia phycicola</name>
    <dbReference type="NCBI Taxonomy" id="579105"/>
    <lineage>
        <taxon>Bacteria</taxon>
        <taxon>Pseudomonadati</taxon>
        <taxon>Bacteroidota</taxon>
        <taxon>Flavobacteriia</taxon>
        <taxon>Flavobacteriales</taxon>
        <taxon>Flavobacteriaceae</taxon>
        <taxon>Mesonia</taxon>
    </lineage>
</organism>
<evidence type="ECO:0000259" key="2">
    <source>
        <dbReference type="Pfam" id="PF01557"/>
    </source>
</evidence>
<dbReference type="OrthoDB" id="9792137at2"/>
<protein>
    <submittedName>
        <fullName evidence="3">2-oxo-3-hexenedioate decarboxylase</fullName>
    </submittedName>
</protein>
<dbReference type="RefSeq" id="WP_073147369.1">
    <property type="nucleotide sequence ID" value="NZ_FQYY01000001.1"/>
</dbReference>
<dbReference type="InterPro" id="IPR050772">
    <property type="entry name" value="Hydratase-Decarb/MhpD_sf"/>
</dbReference>
<dbReference type="SUPFAM" id="SSF56529">
    <property type="entry name" value="FAH"/>
    <property type="match status" value="1"/>
</dbReference>
<dbReference type="Pfam" id="PF01557">
    <property type="entry name" value="FAA_hydrolase"/>
    <property type="match status" value="1"/>
</dbReference>
<keyword evidence="1" id="KW-0456">Lyase</keyword>
<accession>A0A1M6AES2</accession>
<gene>
    <name evidence="3" type="ORF">SAMN04488096_101232</name>
</gene>
<reference evidence="3 4" key="1">
    <citation type="submission" date="2016-11" db="EMBL/GenBank/DDBJ databases">
        <authorList>
            <person name="Jaros S."/>
            <person name="Januszkiewicz K."/>
            <person name="Wedrychowicz H."/>
        </authorList>
    </citation>
    <scope>NUCLEOTIDE SEQUENCE [LARGE SCALE GENOMIC DNA]</scope>
    <source>
        <strain evidence="3 4">DSM 21425</strain>
    </source>
</reference>
<feature type="domain" description="Fumarylacetoacetase-like C-terminal" evidence="2">
    <location>
        <begin position="86"/>
        <end position="248"/>
    </location>
</feature>
<dbReference type="AlphaFoldDB" id="A0A1M6AES2"/>
<dbReference type="EMBL" id="FQYY01000001">
    <property type="protein sequence ID" value="SHI34912.1"/>
    <property type="molecule type" value="Genomic_DNA"/>
</dbReference>
<dbReference type="InterPro" id="IPR036663">
    <property type="entry name" value="Fumarylacetoacetase_C_sf"/>
</dbReference>
<dbReference type="PANTHER" id="PTHR30143">
    <property type="entry name" value="ACID HYDRATASE"/>
    <property type="match status" value="1"/>
</dbReference>
<evidence type="ECO:0000313" key="4">
    <source>
        <dbReference type="Proteomes" id="UP000184225"/>
    </source>
</evidence>
<dbReference type="InterPro" id="IPR011234">
    <property type="entry name" value="Fumarylacetoacetase-like_C"/>
</dbReference>
<dbReference type="GO" id="GO:0005737">
    <property type="term" value="C:cytoplasm"/>
    <property type="evidence" value="ECO:0007669"/>
    <property type="project" value="TreeGrafter"/>
</dbReference>
<proteinExistence type="predicted"/>
<name>A0A1M6AES2_9FLAO</name>
<evidence type="ECO:0000256" key="1">
    <source>
        <dbReference type="ARBA" id="ARBA00023239"/>
    </source>
</evidence>
<evidence type="ECO:0000313" key="3">
    <source>
        <dbReference type="EMBL" id="SHI34912.1"/>
    </source>
</evidence>
<dbReference type="STRING" id="579105.SAMN04488096_101232"/>
<dbReference type="Proteomes" id="UP000184225">
    <property type="component" value="Unassembled WGS sequence"/>
</dbReference>
<dbReference type="GO" id="GO:0008684">
    <property type="term" value="F:2-oxopent-4-enoate hydratase activity"/>
    <property type="evidence" value="ECO:0007669"/>
    <property type="project" value="TreeGrafter"/>
</dbReference>